<dbReference type="InterPro" id="IPR040756">
    <property type="entry name" value="Peptidase_M61_N"/>
</dbReference>
<evidence type="ECO:0000256" key="1">
    <source>
        <dbReference type="SAM" id="SignalP"/>
    </source>
</evidence>
<dbReference type="SUPFAM" id="SSF55486">
    <property type="entry name" value="Metalloproteases ('zincins'), catalytic domain"/>
    <property type="match status" value="1"/>
</dbReference>
<keyword evidence="1" id="KW-0732">Signal</keyword>
<feature type="signal peptide" evidence="1">
    <location>
        <begin position="1"/>
        <end position="20"/>
    </location>
</feature>
<dbReference type="Gene3D" id="1.10.390.10">
    <property type="entry name" value="Neutral Protease Domain 2"/>
    <property type="match status" value="1"/>
</dbReference>
<gene>
    <name evidence="3" type="ORF">H8K55_01970</name>
</gene>
<dbReference type="EMBL" id="JACOGA010000002">
    <property type="protein sequence ID" value="MBC3872340.1"/>
    <property type="molecule type" value="Genomic_DNA"/>
</dbReference>
<accession>A0ABR6Y6W9</accession>
<sequence length="504" mass="56391">MKYLILTTLVFALVSPQSHAQNSTTSNSPHHYKVRIDAQKNRAHVEADIQLEGNQLSLFNVNPMPGFPNGQADFLENILVTNKSGETIKLINKGEGDFELASAGNQAIHLSYEVRLEHDKLNWPAGNEEVLYHTDEGIMMTGYALFLVPAEKMSGDTQVDFILPNGWLANTAMQTLQHPPTASDSTVTTSFIAHSRRELVNNAMFFGSAKSTQLQAGGIQLSIVLGKRYWPQRQLFEDLLRQQLKSYLPMFGAKPLAARYLIIINQGDTGDGGAFSGSFSQFLRADAELRTRPIWGRVLAHELLHFWNGLSLVPENDQEEWFKEGVTDYLTIVSMSQNRLISHAHVQQWLENLSRGQMVARRAQGIQESVRDAAKNKHQNWLLVYGGGSIAGLALDIELRRASADKIGLSQLMQVLYRDFALQGKKYQLKDIALAAQQLTGKDFYPLLRNLVENKQAVELSPIFAAIGLQLEQYLLLEHSLLKNPQASAIEKARFKAIFGFGFE</sequence>
<proteinExistence type="predicted"/>
<feature type="chain" id="PRO_5045794512" description="Peptidase M61 N-terminal domain-containing protein" evidence="1">
    <location>
        <begin position="21"/>
        <end position="504"/>
    </location>
</feature>
<organism evidence="3 4">
    <name type="scientific">Undibacterium flavidum</name>
    <dbReference type="NCBI Taxonomy" id="2762297"/>
    <lineage>
        <taxon>Bacteria</taxon>
        <taxon>Pseudomonadati</taxon>
        <taxon>Pseudomonadota</taxon>
        <taxon>Betaproteobacteria</taxon>
        <taxon>Burkholderiales</taxon>
        <taxon>Oxalobacteraceae</taxon>
        <taxon>Undibacterium</taxon>
    </lineage>
</organism>
<evidence type="ECO:0000259" key="2">
    <source>
        <dbReference type="Pfam" id="PF17899"/>
    </source>
</evidence>
<feature type="domain" description="Peptidase M61 N-terminal" evidence="2">
    <location>
        <begin position="31"/>
        <end position="202"/>
    </location>
</feature>
<dbReference type="RefSeq" id="WP_186940355.1">
    <property type="nucleotide sequence ID" value="NZ_JACOGA010000002.1"/>
</dbReference>
<comment type="caution">
    <text evidence="3">The sequence shown here is derived from an EMBL/GenBank/DDBJ whole genome shotgun (WGS) entry which is preliminary data.</text>
</comment>
<dbReference type="Pfam" id="PF17899">
    <property type="entry name" value="Peptidase_M61_N"/>
    <property type="match status" value="1"/>
</dbReference>
<reference evidence="3 4" key="1">
    <citation type="submission" date="2020-08" db="EMBL/GenBank/DDBJ databases">
        <title>Novel species isolated from subtropical streams in China.</title>
        <authorList>
            <person name="Lu H."/>
        </authorList>
    </citation>
    <scope>NUCLEOTIDE SEQUENCE [LARGE SCALE GENOMIC DNA]</scope>
    <source>
        <strain evidence="3 4">LX15W</strain>
    </source>
</reference>
<dbReference type="Proteomes" id="UP000624279">
    <property type="component" value="Unassembled WGS sequence"/>
</dbReference>
<dbReference type="InterPro" id="IPR027268">
    <property type="entry name" value="Peptidase_M4/M1_CTD_sf"/>
</dbReference>
<evidence type="ECO:0000313" key="4">
    <source>
        <dbReference type="Proteomes" id="UP000624279"/>
    </source>
</evidence>
<name>A0ABR6Y6W9_9BURK</name>
<protein>
    <recommendedName>
        <fullName evidence="2">Peptidase M61 N-terminal domain-containing protein</fullName>
    </recommendedName>
</protein>
<dbReference type="Gene3D" id="2.60.40.3650">
    <property type="match status" value="1"/>
</dbReference>
<keyword evidence="4" id="KW-1185">Reference proteome</keyword>
<evidence type="ECO:0000313" key="3">
    <source>
        <dbReference type="EMBL" id="MBC3872340.1"/>
    </source>
</evidence>